<comment type="caution">
    <text evidence="2">The sequence shown here is derived from an EMBL/GenBank/DDBJ whole genome shotgun (WGS) entry which is preliminary data.</text>
</comment>
<evidence type="ECO:0000256" key="1">
    <source>
        <dbReference type="SAM" id="MobiDB-lite"/>
    </source>
</evidence>
<keyword evidence="3" id="KW-1185">Reference proteome</keyword>
<protein>
    <submittedName>
        <fullName evidence="2">Uncharacterized protein</fullName>
    </submittedName>
</protein>
<accession>A0A261EW38</accession>
<sequence length="87" mass="10147">MAYYFVPKRCPSTSKIMYVQRQTALRAADQSETERGVRLWVYKCGFCGTWHLTHTPPHSDYGEADSFRSAGGHKPHSRKRGYKPRRR</sequence>
<evidence type="ECO:0000313" key="2">
    <source>
        <dbReference type="EMBL" id="OZG51062.1"/>
    </source>
</evidence>
<dbReference type="RefSeq" id="WP_094691483.1">
    <property type="nucleotide sequence ID" value="NZ_MWWQ01000010.1"/>
</dbReference>
<proteinExistence type="predicted"/>
<organism evidence="2 3">
    <name type="scientific">Pseudoscardovia suis</name>
    <dbReference type="NCBI Taxonomy" id="987063"/>
    <lineage>
        <taxon>Bacteria</taxon>
        <taxon>Bacillati</taxon>
        <taxon>Actinomycetota</taxon>
        <taxon>Actinomycetes</taxon>
        <taxon>Bifidobacteriales</taxon>
        <taxon>Bifidobacteriaceae</taxon>
        <taxon>Pseudoscardovia</taxon>
    </lineage>
</organism>
<name>A0A261EW38_9BIFI</name>
<gene>
    <name evidence="2" type="ORF">PSSU_1130</name>
</gene>
<evidence type="ECO:0000313" key="3">
    <source>
        <dbReference type="Proteomes" id="UP000216454"/>
    </source>
</evidence>
<reference evidence="2 3" key="1">
    <citation type="journal article" date="2017" name="BMC Genomics">
        <title>Comparative genomic and phylogenomic analyses of the Bifidobacteriaceae family.</title>
        <authorList>
            <person name="Lugli G.A."/>
            <person name="Milani C."/>
            <person name="Turroni F."/>
            <person name="Duranti S."/>
            <person name="Mancabelli L."/>
            <person name="Mangifesta M."/>
            <person name="Ferrario C."/>
            <person name="Modesto M."/>
            <person name="Mattarelli P."/>
            <person name="Jiri K."/>
            <person name="van Sinderen D."/>
            <person name="Ventura M."/>
        </authorList>
    </citation>
    <scope>NUCLEOTIDE SEQUENCE [LARGE SCALE GENOMIC DNA]</scope>
    <source>
        <strain evidence="2 3">DSM 24744</strain>
    </source>
</reference>
<feature type="compositionally biased region" description="Basic residues" evidence="1">
    <location>
        <begin position="71"/>
        <end position="87"/>
    </location>
</feature>
<dbReference type="Proteomes" id="UP000216454">
    <property type="component" value="Unassembled WGS sequence"/>
</dbReference>
<dbReference type="EMBL" id="MWWQ01000010">
    <property type="protein sequence ID" value="OZG51062.1"/>
    <property type="molecule type" value="Genomic_DNA"/>
</dbReference>
<dbReference type="AlphaFoldDB" id="A0A261EW38"/>
<feature type="region of interest" description="Disordered" evidence="1">
    <location>
        <begin position="61"/>
        <end position="87"/>
    </location>
</feature>
<dbReference type="OrthoDB" id="3232804at2"/>